<keyword evidence="2 4" id="KW-0456">Lyase</keyword>
<dbReference type="InterPro" id="IPR012334">
    <property type="entry name" value="Pectin_lyas_fold"/>
</dbReference>
<dbReference type="Proteomes" id="UP000217199">
    <property type="component" value="Unassembled WGS sequence"/>
</dbReference>
<dbReference type="InParanoid" id="A0A286UI66"/>
<feature type="domain" description="Pectate lyase" evidence="3">
    <location>
        <begin position="382"/>
        <end position="507"/>
    </location>
</feature>
<dbReference type="InterPro" id="IPR002022">
    <property type="entry name" value="Pec_lyase"/>
</dbReference>
<comment type="similarity">
    <text evidence="1">Belongs to the polysaccharide lyase 1 family.</text>
</comment>
<protein>
    <submittedName>
        <fullName evidence="4">Polysaccharide lyase family 1</fullName>
    </submittedName>
</protein>
<name>A0A286UI66_9AGAM</name>
<dbReference type="OrthoDB" id="2730545at2759"/>
<dbReference type="STRING" id="2282107.A0A286UI66"/>
<dbReference type="InterPro" id="IPR011050">
    <property type="entry name" value="Pectin_lyase_fold/virulence"/>
</dbReference>
<dbReference type="Gene3D" id="2.160.20.10">
    <property type="entry name" value="Single-stranded right-handed beta-helix, Pectin lyase-like"/>
    <property type="match status" value="1"/>
</dbReference>
<comment type="caution">
    <text evidence="4">The sequence shown here is derived from an EMBL/GenBank/DDBJ whole genome shotgun (WGS) entry which is preliminary data.</text>
</comment>
<keyword evidence="5" id="KW-1185">Reference proteome</keyword>
<organism evidence="4 5">
    <name type="scientific">Pyrrhoderma noxium</name>
    <dbReference type="NCBI Taxonomy" id="2282107"/>
    <lineage>
        <taxon>Eukaryota</taxon>
        <taxon>Fungi</taxon>
        <taxon>Dikarya</taxon>
        <taxon>Basidiomycota</taxon>
        <taxon>Agaricomycotina</taxon>
        <taxon>Agaricomycetes</taxon>
        <taxon>Hymenochaetales</taxon>
        <taxon>Hymenochaetaceae</taxon>
        <taxon>Pyrrhoderma</taxon>
    </lineage>
</organism>
<reference evidence="4 5" key="1">
    <citation type="journal article" date="2017" name="Mol. Ecol.">
        <title>Comparative and population genomic landscape of Phellinus noxius: A hypervariable fungus causing root rot in trees.</title>
        <authorList>
            <person name="Chung C.L."/>
            <person name="Lee T.J."/>
            <person name="Akiba M."/>
            <person name="Lee H.H."/>
            <person name="Kuo T.H."/>
            <person name="Liu D."/>
            <person name="Ke H.M."/>
            <person name="Yokoi T."/>
            <person name="Roa M.B."/>
            <person name="Lu M.J."/>
            <person name="Chang Y.Y."/>
            <person name="Ann P.J."/>
            <person name="Tsai J.N."/>
            <person name="Chen C.Y."/>
            <person name="Tzean S.S."/>
            <person name="Ota Y."/>
            <person name="Hattori T."/>
            <person name="Sahashi N."/>
            <person name="Liou R.F."/>
            <person name="Kikuchi T."/>
            <person name="Tsai I.J."/>
        </authorList>
    </citation>
    <scope>NUCLEOTIDE SEQUENCE [LARGE SCALE GENOMIC DNA]</scope>
    <source>
        <strain evidence="4 5">FFPRI411160</strain>
    </source>
</reference>
<dbReference type="AlphaFoldDB" id="A0A286UI66"/>
<evidence type="ECO:0000256" key="1">
    <source>
        <dbReference type="ARBA" id="ARBA00010980"/>
    </source>
</evidence>
<evidence type="ECO:0000259" key="3">
    <source>
        <dbReference type="Pfam" id="PF00544"/>
    </source>
</evidence>
<sequence length="515" mass="57043">MVGQPHILCPYSTKTKTERLKAAKVLTQSGIPVLTWAEDALAFAFHIPTHLFDLQLLVPDDQLEMAARVIEDKMGYTRELKPPSTWVDFKPLYGKKEAPSCFPWSIALSHPPTVNLENNKGDILGADSPRGITLHPQSYFHIDVSGNANAVNYCSQFLSPPLPQEFSSVQFPTRSAFLDKVITTILDPPINFLHLRYYTRCKTFISYIIRYTLPHCADGIHPTTISELILSLSEENQPFIRDTIHRSGAKQWIEYVRERRSILEAMGREKGAGKPLPTTSYTTRVSHNPLQKFQATRIKQFTPKRTIYFLSRLGRKPSSFCHMANHPQWEMKDGRPPRDLRFDGREREKRYKAKREGKGKIVSLLIPVLLACTVLGSTLPTLHKRASVNDVATLGYATLNGGTTGGSGGPVTTVTTLDDLTSAVAGDDPKIVIISGTITGDDVVKVGPNTTVLGEPGATLIGVGLRVLEVNNVIIRNLIIQKVLAPGDNIGIQSANNVWVDHVDLSSDLDHDKDL</sequence>
<gene>
    <name evidence="4" type="ORF">PNOK_0421000</name>
</gene>
<accession>A0A286UI66</accession>
<evidence type="ECO:0000313" key="5">
    <source>
        <dbReference type="Proteomes" id="UP000217199"/>
    </source>
</evidence>
<dbReference type="GO" id="GO:0016829">
    <property type="term" value="F:lyase activity"/>
    <property type="evidence" value="ECO:0007669"/>
    <property type="project" value="UniProtKB-KW"/>
</dbReference>
<evidence type="ECO:0000313" key="4">
    <source>
        <dbReference type="EMBL" id="PAV19277.1"/>
    </source>
</evidence>
<dbReference type="EMBL" id="NBII01000004">
    <property type="protein sequence ID" value="PAV19277.1"/>
    <property type="molecule type" value="Genomic_DNA"/>
</dbReference>
<evidence type="ECO:0000256" key="2">
    <source>
        <dbReference type="ARBA" id="ARBA00023239"/>
    </source>
</evidence>
<dbReference type="Pfam" id="PF00544">
    <property type="entry name" value="Pectate_lyase_4"/>
    <property type="match status" value="1"/>
</dbReference>
<proteinExistence type="inferred from homology"/>
<dbReference type="SUPFAM" id="SSF51126">
    <property type="entry name" value="Pectin lyase-like"/>
    <property type="match status" value="1"/>
</dbReference>